<proteinExistence type="inferred from homology"/>
<dbReference type="PROSITE" id="PS52016">
    <property type="entry name" value="TONB_DEPENDENT_REC_3"/>
    <property type="match status" value="1"/>
</dbReference>
<evidence type="ECO:0000313" key="14">
    <source>
        <dbReference type="EMBL" id="MBB2205580.1"/>
    </source>
</evidence>
<keyword evidence="7 8" id="KW-0998">Cell outer membrane</keyword>
<dbReference type="Proteomes" id="UP000540556">
    <property type="component" value="Unassembled WGS sequence"/>
</dbReference>
<dbReference type="EMBL" id="JABEQK010000008">
    <property type="protein sequence ID" value="MBB2205580.1"/>
    <property type="molecule type" value="Genomic_DNA"/>
</dbReference>
<dbReference type="RefSeq" id="WP_182950123.1">
    <property type="nucleotide sequence ID" value="NZ_JABEQK010000008.1"/>
</dbReference>
<reference evidence="14 15" key="1">
    <citation type="submission" date="2020-04" db="EMBL/GenBank/DDBJ databases">
        <title>Description of novel Gluconacetobacter.</title>
        <authorList>
            <person name="Sombolestani A."/>
        </authorList>
    </citation>
    <scope>NUCLEOTIDE SEQUENCE [LARGE SCALE GENOMIC DNA]</scope>
    <source>
        <strain evidence="14 15">LMG 27800</strain>
    </source>
</reference>
<dbReference type="InterPro" id="IPR037066">
    <property type="entry name" value="Plug_dom_sf"/>
</dbReference>
<organism evidence="14 15">
    <name type="scientific">Gluconacetobacter takamatsuzukensis</name>
    <dbReference type="NCBI Taxonomy" id="1286190"/>
    <lineage>
        <taxon>Bacteria</taxon>
        <taxon>Pseudomonadati</taxon>
        <taxon>Pseudomonadota</taxon>
        <taxon>Alphaproteobacteria</taxon>
        <taxon>Acetobacterales</taxon>
        <taxon>Acetobacteraceae</taxon>
        <taxon>Gluconacetobacter</taxon>
    </lineage>
</organism>
<feature type="region of interest" description="Disordered" evidence="10">
    <location>
        <begin position="36"/>
        <end position="92"/>
    </location>
</feature>
<dbReference type="InterPro" id="IPR000531">
    <property type="entry name" value="Beta-barrel_TonB"/>
</dbReference>
<feature type="chain" id="PRO_5030815344" evidence="11">
    <location>
        <begin position="34"/>
        <end position="821"/>
    </location>
</feature>
<evidence type="ECO:0000256" key="7">
    <source>
        <dbReference type="ARBA" id="ARBA00023237"/>
    </source>
</evidence>
<evidence type="ECO:0000256" key="5">
    <source>
        <dbReference type="ARBA" id="ARBA00023077"/>
    </source>
</evidence>
<dbReference type="GO" id="GO:0015344">
    <property type="term" value="F:siderophore uptake transmembrane transporter activity"/>
    <property type="evidence" value="ECO:0007669"/>
    <property type="project" value="TreeGrafter"/>
</dbReference>
<keyword evidence="15" id="KW-1185">Reference proteome</keyword>
<comment type="caution">
    <text evidence="14">The sequence shown here is derived from an EMBL/GenBank/DDBJ whole genome shotgun (WGS) entry which is preliminary data.</text>
</comment>
<keyword evidence="3 8" id="KW-1134">Transmembrane beta strand</keyword>
<gene>
    <name evidence="14" type="ORF">HLH27_11190</name>
</gene>
<name>A0A7W4KEV7_9PROT</name>
<feature type="domain" description="TonB-dependent receptor-like beta-barrel" evidence="12">
    <location>
        <begin position="306"/>
        <end position="791"/>
    </location>
</feature>
<sequence length="821" mass="89875">MSSPLIRRRVHPAPLMAGFALLCSGLHVGSAEAATDGETATNAKHHRHVGRKARAQSATQAPVDGHHATEAVPPAVPPRADGVVPARPLDGQSLEQVGHNGAAEEHVTVVGSRMNILHEDIGLSRMPQDVMHTAQTVNVVPKLLMEQQNVKSLDEALRNVPGITASVGEGEGGMSGDQFLIRGFQAQNDIYEDGLRDFGVYSRDSFDYDHVTVIKGPSSEVFGNGTTGGAINMVTKMPHLGNSYSGQFGGGSADYYRGTLDVNQQIGESTAVRIAAMGNENDEVGRDSVYSHRWGIAPSIAFGLGKATTLTIEYFHQTDNRVPDYGVPLLTKPGTSVARPATEFGVNRNNWYGTQYDQDATNVDMLSAHLKHELNSHISFYDDLRGGMYERYYSASQEGCSATCNADYFTDPATAMVARRGHVGGPEPYQQNDWSVQNVFSTIAKFNTGALRHQIIAGWDVSHVYDRRTNYAYNYNGQNGTQADTTSLVNPTNYVPGLLLGSVGQYDYDLVNISGVGQALHKTGDATDVGAFFSDQIWFTPKFSMRAGFRWDHWDSHYSANEGPAGTGQSFGQNQDTYNPTVNLMYTPDDNTMLYFNWAQSTTPLGLYVTNSVEPLKSSTEGFKPERSSLYEVGAKYNAFRGRMGFTVSAFRLEKGNSMLTDPSTGDVTSSSDQQRNQGFELSASGEILKNWNVIATYAYYDAKTVASLTPADVGKRIQYAPKNSATFWTTYTAGANTPWNVTFGGGLTWRQGVWLDAANTERAPSTVEWDAMISHSFLKHWRVQMNGYNLANRLNYSNLFTDRVTPSTGRAFLFNISATY</sequence>
<evidence type="ECO:0000256" key="4">
    <source>
        <dbReference type="ARBA" id="ARBA00022692"/>
    </source>
</evidence>
<dbReference type="Pfam" id="PF07715">
    <property type="entry name" value="Plug"/>
    <property type="match status" value="1"/>
</dbReference>
<evidence type="ECO:0000256" key="10">
    <source>
        <dbReference type="SAM" id="MobiDB-lite"/>
    </source>
</evidence>
<evidence type="ECO:0000259" key="13">
    <source>
        <dbReference type="Pfam" id="PF07715"/>
    </source>
</evidence>
<dbReference type="PANTHER" id="PTHR32552">
    <property type="entry name" value="FERRICHROME IRON RECEPTOR-RELATED"/>
    <property type="match status" value="1"/>
</dbReference>
<dbReference type="SUPFAM" id="SSF56935">
    <property type="entry name" value="Porins"/>
    <property type="match status" value="1"/>
</dbReference>
<dbReference type="PANTHER" id="PTHR32552:SF83">
    <property type="entry name" value="BLR3904 PROTEIN"/>
    <property type="match status" value="1"/>
</dbReference>
<dbReference type="GO" id="GO:0009279">
    <property type="term" value="C:cell outer membrane"/>
    <property type="evidence" value="ECO:0007669"/>
    <property type="project" value="UniProtKB-SubCell"/>
</dbReference>
<dbReference type="Pfam" id="PF00593">
    <property type="entry name" value="TonB_dep_Rec_b-barrel"/>
    <property type="match status" value="1"/>
</dbReference>
<keyword evidence="6 8" id="KW-0472">Membrane</keyword>
<evidence type="ECO:0000256" key="8">
    <source>
        <dbReference type="PROSITE-ProRule" id="PRU01360"/>
    </source>
</evidence>
<evidence type="ECO:0000256" key="3">
    <source>
        <dbReference type="ARBA" id="ARBA00022452"/>
    </source>
</evidence>
<dbReference type="Gene3D" id="2.40.170.20">
    <property type="entry name" value="TonB-dependent receptor, beta-barrel domain"/>
    <property type="match status" value="1"/>
</dbReference>
<evidence type="ECO:0000256" key="1">
    <source>
        <dbReference type="ARBA" id="ARBA00004571"/>
    </source>
</evidence>
<evidence type="ECO:0000259" key="12">
    <source>
        <dbReference type="Pfam" id="PF00593"/>
    </source>
</evidence>
<comment type="subcellular location">
    <subcellularLocation>
        <location evidence="1 8">Cell outer membrane</location>
        <topology evidence="1 8">Multi-pass membrane protein</topology>
    </subcellularLocation>
</comment>
<comment type="similarity">
    <text evidence="8 9">Belongs to the TonB-dependent receptor family.</text>
</comment>
<keyword evidence="5 9" id="KW-0798">TonB box</keyword>
<keyword evidence="4 8" id="KW-0812">Transmembrane</keyword>
<feature type="domain" description="TonB-dependent receptor plug" evidence="13">
    <location>
        <begin position="130"/>
        <end position="230"/>
    </location>
</feature>
<dbReference type="InterPro" id="IPR036942">
    <property type="entry name" value="Beta-barrel_TonB_sf"/>
</dbReference>
<keyword evidence="2 8" id="KW-0813">Transport</keyword>
<keyword evidence="14" id="KW-0675">Receptor</keyword>
<evidence type="ECO:0000256" key="2">
    <source>
        <dbReference type="ARBA" id="ARBA00022448"/>
    </source>
</evidence>
<dbReference type="InterPro" id="IPR012910">
    <property type="entry name" value="Plug_dom"/>
</dbReference>
<evidence type="ECO:0000256" key="9">
    <source>
        <dbReference type="RuleBase" id="RU003357"/>
    </source>
</evidence>
<feature type="compositionally biased region" description="Basic residues" evidence="10">
    <location>
        <begin position="43"/>
        <end position="54"/>
    </location>
</feature>
<dbReference type="AlphaFoldDB" id="A0A7W4KEV7"/>
<dbReference type="Gene3D" id="2.170.130.10">
    <property type="entry name" value="TonB-dependent receptor, plug domain"/>
    <property type="match status" value="1"/>
</dbReference>
<accession>A0A7W4KEV7</accession>
<evidence type="ECO:0000256" key="11">
    <source>
        <dbReference type="SAM" id="SignalP"/>
    </source>
</evidence>
<evidence type="ECO:0000256" key="6">
    <source>
        <dbReference type="ARBA" id="ARBA00023136"/>
    </source>
</evidence>
<protein>
    <submittedName>
        <fullName evidence="14">TonB-dependent receptor</fullName>
    </submittedName>
</protein>
<feature type="signal peptide" evidence="11">
    <location>
        <begin position="1"/>
        <end position="33"/>
    </location>
</feature>
<keyword evidence="11" id="KW-0732">Signal</keyword>
<dbReference type="CDD" id="cd01347">
    <property type="entry name" value="ligand_gated_channel"/>
    <property type="match status" value="1"/>
</dbReference>
<dbReference type="InterPro" id="IPR039426">
    <property type="entry name" value="TonB-dep_rcpt-like"/>
</dbReference>
<evidence type="ECO:0000313" key="15">
    <source>
        <dbReference type="Proteomes" id="UP000540556"/>
    </source>
</evidence>